<dbReference type="GO" id="GO:0003677">
    <property type="term" value="F:DNA binding"/>
    <property type="evidence" value="ECO:0007669"/>
    <property type="project" value="UniProtKB-KW"/>
</dbReference>
<sequence>MDLLSAIRSFIRVAETGSFSVVSRELHVSQPTISRQILLLENHYGVRLFSRTTRCLALTDDGRTLLEHAHNIHSMLEDAHLALSQRQSRVYGHIRLATPTAFGLYLTSHLDTLLKQHPELSVELVVSDCFGDIVKDGIDLAIRVGMCQSGSTITRHLADVDRVLVASPGFLETHPVPTHPNDLIGLSPIVYTYGSQEPDWTFRKGNQQICLPMHSSFATNNSEVVHRALVEGMGVGLMPEFSVSRELKSGRLVRLMPEWTIPQLDLHIVYPGPQNACLRRRTVLNFLLSLAPDLAGELASMETMVQ</sequence>
<dbReference type="InterPro" id="IPR005119">
    <property type="entry name" value="LysR_subst-bd"/>
</dbReference>
<evidence type="ECO:0000256" key="2">
    <source>
        <dbReference type="ARBA" id="ARBA00023015"/>
    </source>
</evidence>
<evidence type="ECO:0000313" key="7">
    <source>
        <dbReference type="Proteomes" id="UP001176960"/>
    </source>
</evidence>
<evidence type="ECO:0000256" key="4">
    <source>
        <dbReference type="ARBA" id="ARBA00023163"/>
    </source>
</evidence>
<accession>A0AA35XW66</accession>
<dbReference type="EMBL" id="CATKSH010000006">
    <property type="protein sequence ID" value="CAI9120509.1"/>
    <property type="molecule type" value="Genomic_DNA"/>
</dbReference>
<dbReference type="GO" id="GO:0003700">
    <property type="term" value="F:DNA-binding transcription factor activity"/>
    <property type="evidence" value="ECO:0007669"/>
    <property type="project" value="InterPro"/>
</dbReference>
<dbReference type="InterPro" id="IPR058163">
    <property type="entry name" value="LysR-type_TF_proteobact-type"/>
</dbReference>
<comment type="similarity">
    <text evidence="1">Belongs to the LysR transcriptional regulatory family.</text>
</comment>
<dbReference type="InterPro" id="IPR000847">
    <property type="entry name" value="LysR_HTH_N"/>
</dbReference>
<keyword evidence="4" id="KW-0804">Transcription</keyword>
<evidence type="ECO:0000256" key="3">
    <source>
        <dbReference type="ARBA" id="ARBA00023125"/>
    </source>
</evidence>
<dbReference type="Pfam" id="PF00126">
    <property type="entry name" value="HTH_1"/>
    <property type="match status" value="1"/>
</dbReference>
<keyword evidence="3" id="KW-0238">DNA-binding</keyword>
<dbReference type="FunFam" id="1.10.10.10:FF:000001">
    <property type="entry name" value="LysR family transcriptional regulator"/>
    <property type="match status" value="1"/>
</dbReference>
<dbReference type="AlphaFoldDB" id="A0AA35XW66"/>
<evidence type="ECO:0000259" key="5">
    <source>
        <dbReference type="PROSITE" id="PS50931"/>
    </source>
</evidence>
<dbReference type="PRINTS" id="PR00039">
    <property type="entry name" value="HTHLYSR"/>
</dbReference>
<dbReference type="RefSeq" id="WP_289840605.1">
    <property type="nucleotide sequence ID" value="NZ_CATKSH010000006.1"/>
</dbReference>
<gene>
    <name evidence="6" type="ORF">LMG32879_001342</name>
</gene>
<name>A0AA35XW66_9PROT</name>
<dbReference type="PROSITE" id="PS50931">
    <property type="entry name" value="HTH_LYSR"/>
    <property type="match status" value="1"/>
</dbReference>
<proteinExistence type="inferred from homology"/>
<reference evidence="6" key="1">
    <citation type="submission" date="2023-03" db="EMBL/GenBank/DDBJ databases">
        <authorList>
            <person name="Cleenwerck I."/>
        </authorList>
    </citation>
    <scope>NUCLEOTIDE SEQUENCE</scope>
    <source>
        <strain evidence="6">LMG 32879</strain>
    </source>
</reference>
<organism evidence="6 7">
    <name type="scientific">Brytella acorum</name>
    <dbReference type="NCBI Taxonomy" id="2959299"/>
    <lineage>
        <taxon>Bacteria</taxon>
        <taxon>Pseudomonadati</taxon>
        <taxon>Pseudomonadota</taxon>
        <taxon>Alphaproteobacteria</taxon>
        <taxon>Acetobacterales</taxon>
        <taxon>Acetobacteraceae</taxon>
        <taxon>Brytella</taxon>
    </lineage>
</organism>
<feature type="domain" description="HTH lysR-type" evidence="5">
    <location>
        <begin position="1"/>
        <end position="59"/>
    </location>
</feature>
<dbReference type="Gene3D" id="3.40.190.290">
    <property type="match status" value="1"/>
</dbReference>
<dbReference type="SUPFAM" id="SSF46785">
    <property type="entry name" value="Winged helix' DNA-binding domain"/>
    <property type="match status" value="1"/>
</dbReference>
<dbReference type="Pfam" id="PF03466">
    <property type="entry name" value="LysR_substrate"/>
    <property type="match status" value="1"/>
</dbReference>
<dbReference type="SUPFAM" id="SSF53850">
    <property type="entry name" value="Periplasmic binding protein-like II"/>
    <property type="match status" value="1"/>
</dbReference>
<keyword evidence="7" id="KW-1185">Reference proteome</keyword>
<dbReference type="InterPro" id="IPR036388">
    <property type="entry name" value="WH-like_DNA-bd_sf"/>
</dbReference>
<evidence type="ECO:0000256" key="1">
    <source>
        <dbReference type="ARBA" id="ARBA00009437"/>
    </source>
</evidence>
<keyword evidence="2" id="KW-0805">Transcription regulation</keyword>
<comment type="caution">
    <text evidence="6">The sequence shown here is derived from an EMBL/GenBank/DDBJ whole genome shotgun (WGS) entry which is preliminary data.</text>
</comment>
<dbReference type="PANTHER" id="PTHR30537:SF5">
    <property type="entry name" value="HTH-TYPE TRANSCRIPTIONAL ACTIVATOR TTDR-RELATED"/>
    <property type="match status" value="1"/>
</dbReference>
<dbReference type="InterPro" id="IPR036390">
    <property type="entry name" value="WH_DNA-bd_sf"/>
</dbReference>
<dbReference type="Proteomes" id="UP001176960">
    <property type="component" value="Unassembled WGS sequence"/>
</dbReference>
<protein>
    <submittedName>
        <fullName evidence="6">LysR family transcriptional regulator</fullName>
    </submittedName>
</protein>
<evidence type="ECO:0000313" key="6">
    <source>
        <dbReference type="EMBL" id="CAI9120509.1"/>
    </source>
</evidence>
<dbReference type="CDD" id="cd08422">
    <property type="entry name" value="PBP2_CrgA_like"/>
    <property type="match status" value="1"/>
</dbReference>
<dbReference type="Gene3D" id="1.10.10.10">
    <property type="entry name" value="Winged helix-like DNA-binding domain superfamily/Winged helix DNA-binding domain"/>
    <property type="match status" value="1"/>
</dbReference>
<dbReference type="PANTHER" id="PTHR30537">
    <property type="entry name" value="HTH-TYPE TRANSCRIPTIONAL REGULATOR"/>
    <property type="match status" value="1"/>
</dbReference>